<reference evidence="1 2" key="1">
    <citation type="submission" date="2021-06" db="EMBL/GenBank/DDBJ databases">
        <title>Actinomycetes sequencing.</title>
        <authorList>
            <person name="Shan Q."/>
        </authorList>
    </citation>
    <scope>NUCLEOTIDE SEQUENCE [LARGE SCALE GENOMIC DNA]</scope>
    <source>
        <strain evidence="1 2">NEAU-G5</strain>
    </source>
</reference>
<accession>A0ABS6BCJ5</accession>
<gene>
    <name evidence="1" type="ORF">KO481_41695</name>
</gene>
<name>A0ABS6BCJ5_9NOCA</name>
<dbReference type="EMBL" id="JAHKNI010000028">
    <property type="protein sequence ID" value="MBU3068016.1"/>
    <property type="molecule type" value="Genomic_DNA"/>
</dbReference>
<evidence type="ECO:0000313" key="2">
    <source>
        <dbReference type="Proteomes" id="UP000733379"/>
    </source>
</evidence>
<dbReference type="Pfam" id="PF14063">
    <property type="entry name" value="DUF4254"/>
    <property type="match status" value="1"/>
</dbReference>
<dbReference type="InterPro" id="IPR025350">
    <property type="entry name" value="DUF4254"/>
</dbReference>
<dbReference type="Proteomes" id="UP000733379">
    <property type="component" value="Unassembled WGS sequence"/>
</dbReference>
<keyword evidence="2" id="KW-1185">Reference proteome</keyword>
<evidence type="ECO:0000313" key="1">
    <source>
        <dbReference type="EMBL" id="MBU3068016.1"/>
    </source>
</evidence>
<comment type="caution">
    <text evidence="1">The sequence shown here is derived from an EMBL/GenBank/DDBJ whole genome shotgun (WGS) entry which is preliminary data.</text>
</comment>
<protein>
    <submittedName>
        <fullName evidence="1">DUF4254 domain-containing protein</fullName>
    </submittedName>
</protein>
<sequence length="155" mass="17135">MQLPSRFLLAQACAGVVRQEHPLLIAGSELAGLHESKLERSISDIPEIDCARARVVHKVDRWVSAHAPEPAGAAFLHTETMGMVIDRMAEYSVAARVALERGAGEPRSHYLWQRVSEIALGYADLVFEVSIGRRRLPDLADPWTAREDPSRTGAR</sequence>
<proteinExistence type="predicted"/>
<organism evidence="1 2">
    <name type="scientific">Nocardia albiluteola</name>
    <dbReference type="NCBI Taxonomy" id="2842303"/>
    <lineage>
        <taxon>Bacteria</taxon>
        <taxon>Bacillati</taxon>
        <taxon>Actinomycetota</taxon>
        <taxon>Actinomycetes</taxon>
        <taxon>Mycobacteriales</taxon>
        <taxon>Nocardiaceae</taxon>
        <taxon>Nocardia</taxon>
    </lineage>
</organism>
<dbReference type="RefSeq" id="WP_215924100.1">
    <property type="nucleotide sequence ID" value="NZ_JAHKNI010000028.1"/>
</dbReference>